<feature type="compositionally biased region" description="Basic and acidic residues" evidence="1">
    <location>
        <begin position="34"/>
        <end position="49"/>
    </location>
</feature>
<protein>
    <submittedName>
        <fullName evidence="2">Uncharacterized protein</fullName>
    </submittedName>
</protein>
<dbReference type="Proteomes" id="UP000031668">
    <property type="component" value="Unassembled WGS sequence"/>
</dbReference>
<keyword evidence="3" id="KW-1185">Reference proteome</keyword>
<comment type="caution">
    <text evidence="2">The sequence shown here is derived from an EMBL/GenBank/DDBJ whole genome shotgun (WGS) entry which is preliminary data.</text>
</comment>
<evidence type="ECO:0000313" key="2">
    <source>
        <dbReference type="EMBL" id="KII72007.1"/>
    </source>
</evidence>
<reference evidence="2 3" key="1">
    <citation type="journal article" date="2014" name="Genome Biol. Evol.">
        <title>The genome of the myxosporean Thelohanellus kitauei shows adaptations to nutrient acquisition within its fish host.</title>
        <authorList>
            <person name="Yang Y."/>
            <person name="Xiong J."/>
            <person name="Zhou Z."/>
            <person name="Huo F."/>
            <person name="Miao W."/>
            <person name="Ran C."/>
            <person name="Liu Y."/>
            <person name="Zhang J."/>
            <person name="Feng J."/>
            <person name="Wang M."/>
            <person name="Wang M."/>
            <person name="Wang L."/>
            <person name="Yao B."/>
        </authorList>
    </citation>
    <scope>NUCLEOTIDE SEQUENCE [LARGE SCALE GENOMIC DNA]</scope>
    <source>
        <strain evidence="2">Wuqing</strain>
    </source>
</reference>
<feature type="compositionally biased region" description="Polar residues" evidence="1">
    <location>
        <begin position="64"/>
        <end position="73"/>
    </location>
</feature>
<proteinExistence type="predicted"/>
<gene>
    <name evidence="2" type="ORF">RF11_13043</name>
</gene>
<organism evidence="2 3">
    <name type="scientific">Thelohanellus kitauei</name>
    <name type="common">Myxosporean</name>
    <dbReference type="NCBI Taxonomy" id="669202"/>
    <lineage>
        <taxon>Eukaryota</taxon>
        <taxon>Metazoa</taxon>
        <taxon>Cnidaria</taxon>
        <taxon>Myxozoa</taxon>
        <taxon>Myxosporea</taxon>
        <taxon>Bivalvulida</taxon>
        <taxon>Platysporina</taxon>
        <taxon>Myxobolidae</taxon>
        <taxon>Thelohanellus</taxon>
    </lineage>
</organism>
<dbReference type="EMBL" id="JWZT01001470">
    <property type="protein sequence ID" value="KII72007.1"/>
    <property type="molecule type" value="Genomic_DNA"/>
</dbReference>
<evidence type="ECO:0000313" key="3">
    <source>
        <dbReference type="Proteomes" id="UP000031668"/>
    </source>
</evidence>
<feature type="region of interest" description="Disordered" evidence="1">
    <location>
        <begin position="1"/>
        <end position="153"/>
    </location>
</feature>
<evidence type="ECO:0000256" key="1">
    <source>
        <dbReference type="SAM" id="MobiDB-lite"/>
    </source>
</evidence>
<name>A0A0C2NDF4_THEKT</name>
<accession>A0A0C2NDF4</accession>
<dbReference type="AlphaFoldDB" id="A0A0C2NDF4"/>
<sequence length="166" mass="17995">MDDRAINWSHRRCKSRHCERQKSGTSGHGNPAQGKKEKPHERQIYEAPRRALPSHIGNQVPEAQASSGAASDSYSRDVVAPINRLGDTQNMGHHRSAGDQVLKRQARKAEPQGHRLRGAMPVVAEGPGSRPGHPSLDAHSPLDSAEGTPEARATEWLASLSVIRSG</sequence>